<dbReference type="InterPro" id="IPR013783">
    <property type="entry name" value="Ig-like_fold"/>
</dbReference>
<keyword evidence="4" id="KW-1185">Reference proteome</keyword>
<comment type="caution">
    <text evidence="3">The sequence shown here is derived from an EMBL/GenBank/DDBJ whole genome shotgun (WGS) entry which is preliminary data.</text>
</comment>
<evidence type="ECO:0000256" key="1">
    <source>
        <dbReference type="ARBA" id="ARBA00022729"/>
    </source>
</evidence>
<dbReference type="SUPFAM" id="SSF69318">
    <property type="entry name" value="Integrin alpha N-terminal domain"/>
    <property type="match status" value="1"/>
</dbReference>
<sequence length="916" mass="92595">MFRAVKLIVRCGPARVRPSRSRACALGVEPLECRLVPATIQFLGEGGIGSLLALNGVRDERVVPAAAIADYVIPPVPEGSGFSPLELNSLRDSSGPAGASVSTVFNVWEGPNSRFFPNSPVVTLDLQPGFSLRSATPTSTGTFTAGTTGAAGYGSDLQVRILPEAPGEHIGDPVTLILQASFSRLSYGYEPGAQGQGDPNLTMSYAARYTIGGQTATLLSGVHTPPGGVWSQSGPGTVFIQTRIGETFGVSLLASGGGTTTGSTGPGLTGELYYGIGFVGQNTPPRWPTVLPPKDPNSKSGADGYGPQEFVPADAVIPYRVDFENFGPGSTPLPPFATGPAQRVEIRDQLPDELDWGTVSFTGFGFGDELKLVPAGQQNYSAVVPTKINGQSYQVNVELSFDPSTGRLVAAFQTLDPATGLPPAPGTGFLLPEDGTGKGHGFVAYSARPAARPSGTEIRNVALIQFDNESVIATNQINVFDASQGTDPAKEALATIDAEPPTATIVPLPAIAPAETFTISWAGDDGAGSGVASYDVYVSTDGGPLARWLSGTLQTSATFTGASGHRYGFAVRATDHVGLRPAVPVAAQAGTQVGPPPVTAPPAAPEPAPAGGGTAPTVPPPAPVLTASGGAVRQFDSAAVPTRTLVPFSEFGGEVRVATGDVDGDGVADTIAAIGSAGPAHVKVFSGATGAEVFSFYAFDPLFLGGVSVAAGDVDGDGRADIVVAAGAGGSGHLKVFSGATGAELLSVLSYAGYNGATSVAVGDVNGDGRADIVTSSGAGTRPHVKVFSGAGGLMRSFFAFDADFLGGVAVAAGDVDGDGRADIVAGSGPGSRPHTKVFSGATGAELASYFAYDAGFAGGVRVSARDVDGDGFADVVAGSGPGTRAHIKVFSGRTNAVVESYFADDSSHTGGVWVA</sequence>
<name>A0ABU5F533_9BACT</name>
<dbReference type="Gene3D" id="2.60.40.10">
    <property type="entry name" value="Immunoglobulins"/>
    <property type="match status" value="1"/>
</dbReference>
<protein>
    <submittedName>
        <fullName evidence="3">VCBS repeat-containing protein</fullName>
    </submittedName>
</protein>
<dbReference type="Pfam" id="PF01839">
    <property type="entry name" value="FG-GAP"/>
    <property type="match status" value="1"/>
</dbReference>
<organism evidence="3 4">
    <name type="scientific">Gemmata algarum</name>
    <dbReference type="NCBI Taxonomy" id="2975278"/>
    <lineage>
        <taxon>Bacteria</taxon>
        <taxon>Pseudomonadati</taxon>
        <taxon>Planctomycetota</taxon>
        <taxon>Planctomycetia</taxon>
        <taxon>Gemmatales</taxon>
        <taxon>Gemmataceae</taxon>
        <taxon>Gemmata</taxon>
    </lineage>
</organism>
<reference evidence="4" key="1">
    <citation type="journal article" date="2023" name="Mar. Drugs">
        <title>Gemmata algarum, a Novel Planctomycete Isolated from an Algal Mat, Displays Antimicrobial Activity.</title>
        <authorList>
            <person name="Kumar G."/>
            <person name="Kallscheuer N."/>
            <person name="Kashif M."/>
            <person name="Ahamad S."/>
            <person name="Jagadeeshwari U."/>
            <person name="Pannikurungottu S."/>
            <person name="Haufschild T."/>
            <person name="Kabuu M."/>
            <person name="Sasikala C."/>
            <person name="Jogler C."/>
            <person name="Ramana C."/>
        </authorList>
    </citation>
    <scope>NUCLEOTIDE SEQUENCE [LARGE SCALE GENOMIC DNA]</scope>
    <source>
        <strain evidence="4">JC673</strain>
    </source>
</reference>
<dbReference type="InterPro" id="IPR013517">
    <property type="entry name" value="FG-GAP"/>
</dbReference>
<dbReference type="Pfam" id="PF13517">
    <property type="entry name" value="FG-GAP_3"/>
    <property type="match status" value="1"/>
</dbReference>
<dbReference type="PANTHER" id="PTHR46580:SF4">
    <property type="entry name" value="ATP_GTP-BINDING PROTEIN"/>
    <property type="match status" value="1"/>
</dbReference>
<evidence type="ECO:0000256" key="2">
    <source>
        <dbReference type="SAM" id="MobiDB-lite"/>
    </source>
</evidence>
<dbReference type="Gene3D" id="2.130.10.130">
    <property type="entry name" value="Integrin alpha, N-terminal"/>
    <property type="match status" value="2"/>
</dbReference>
<keyword evidence="1" id="KW-0732">Signal</keyword>
<proteinExistence type="predicted"/>
<dbReference type="PANTHER" id="PTHR46580">
    <property type="entry name" value="SENSOR KINASE-RELATED"/>
    <property type="match status" value="1"/>
</dbReference>
<dbReference type="Proteomes" id="UP001272242">
    <property type="component" value="Unassembled WGS sequence"/>
</dbReference>
<gene>
    <name evidence="3" type="ORF">R5W23_003342</name>
</gene>
<dbReference type="InterPro" id="IPR028994">
    <property type="entry name" value="Integrin_alpha_N"/>
</dbReference>
<dbReference type="RefSeq" id="WP_320688255.1">
    <property type="nucleotide sequence ID" value="NZ_JAXBLV010000202.1"/>
</dbReference>
<evidence type="ECO:0000313" key="3">
    <source>
        <dbReference type="EMBL" id="MDY3561912.1"/>
    </source>
</evidence>
<accession>A0ABU5F533</accession>
<dbReference type="EMBL" id="JAXBLV010000202">
    <property type="protein sequence ID" value="MDY3561912.1"/>
    <property type="molecule type" value="Genomic_DNA"/>
</dbReference>
<feature type="compositionally biased region" description="Pro residues" evidence="2">
    <location>
        <begin position="594"/>
        <end position="608"/>
    </location>
</feature>
<feature type="region of interest" description="Disordered" evidence="2">
    <location>
        <begin position="592"/>
        <end position="625"/>
    </location>
</feature>
<evidence type="ECO:0000313" key="4">
    <source>
        <dbReference type="Proteomes" id="UP001272242"/>
    </source>
</evidence>